<evidence type="ECO:0000256" key="1">
    <source>
        <dbReference type="SAM" id="MobiDB-lite"/>
    </source>
</evidence>
<feature type="compositionally biased region" description="Acidic residues" evidence="1">
    <location>
        <begin position="11"/>
        <end position="20"/>
    </location>
</feature>
<dbReference type="EMBL" id="JBBNAE010000004">
    <property type="protein sequence ID" value="KAK9130451.1"/>
    <property type="molecule type" value="Genomic_DNA"/>
</dbReference>
<proteinExistence type="predicted"/>
<evidence type="ECO:0000313" key="3">
    <source>
        <dbReference type="Proteomes" id="UP001417504"/>
    </source>
</evidence>
<dbReference type="Proteomes" id="UP001417504">
    <property type="component" value="Unassembled WGS sequence"/>
</dbReference>
<organism evidence="2 3">
    <name type="scientific">Stephania japonica</name>
    <dbReference type="NCBI Taxonomy" id="461633"/>
    <lineage>
        <taxon>Eukaryota</taxon>
        <taxon>Viridiplantae</taxon>
        <taxon>Streptophyta</taxon>
        <taxon>Embryophyta</taxon>
        <taxon>Tracheophyta</taxon>
        <taxon>Spermatophyta</taxon>
        <taxon>Magnoliopsida</taxon>
        <taxon>Ranunculales</taxon>
        <taxon>Menispermaceae</taxon>
        <taxon>Menispermoideae</taxon>
        <taxon>Cissampelideae</taxon>
        <taxon>Stephania</taxon>
    </lineage>
</organism>
<feature type="region of interest" description="Disordered" evidence="1">
    <location>
        <begin position="1"/>
        <end position="20"/>
    </location>
</feature>
<feature type="compositionally biased region" description="Polar residues" evidence="1">
    <location>
        <begin position="1"/>
        <end position="10"/>
    </location>
</feature>
<reference evidence="2 3" key="1">
    <citation type="submission" date="2024-01" db="EMBL/GenBank/DDBJ databases">
        <title>Genome assemblies of Stephania.</title>
        <authorList>
            <person name="Yang L."/>
        </authorList>
    </citation>
    <scope>NUCLEOTIDE SEQUENCE [LARGE SCALE GENOMIC DNA]</scope>
    <source>
        <strain evidence="2">QJT</strain>
        <tissue evidence="2">Leaf</tissue>
    </source>
</reference>
<comment type="caution">
    <text evidence="2">The sequence shown here is derived from an EMBL/GenBank/DDBJ whole genome shotgun (WGS) entry which is preliminary data.</text>
</comment>
<accession>A0AAP0P7M1</accession>
<sequence length="121" mass="13904">MTMMMINSSCCDDDDDDDDDDQPILLRLGFDYTSHPSFGEATRRVLEKRRRERDVDLGVLGPKILFQGNLLLQPMSLDEIMLPDLNDCLVHFSFFSERKARNNREGFVRAVVPLCSALCFK</sequence>
<keyword evidence="3" id="KW-1185">Reference proteome</keyword>
<dbReference type="AlphaFoldDB" id="A0AAP0P7M1"/>
<gene>
    <name evidence="2" type="ORF">Sjap_010938</name>
</gene>
<name>A0AAP0P7M1_9MAGN</name>
<protein>
    <submittedName>
        <fullName evidence="2">Uncharacterized protein</fullName>
    </submittedName>
</protein>
<evidence type="ECO:0000313" key="2">
    <source>
        <dbReference type="EMBL" id="KAK9130451.1"/>
    </source>
</evidence>